<evidence type="ECO:0000259" key="14">
    <source>
        <dbReference type="PROSITE" id="PS51384"/>
    </source>
</evidence>
<keyword evidence="7 11" id="KW-0665">Pyrimidine biosynthesis</keyword>
<keyword evidence="3 11" id="KW-0285">Flavoprotein</keyword>
<dbReference type="EMBL" id="PEYM01000093">
    <property type="protein sequence ID" value="PIS29274.1"/>
    <property type="molecule type" value="Genomic_DNA"/>
</dbReference>
<comment type="cofactor">
    <cofactor evidence="11">
        <name>[2Fe-2S] cluster</name>
        <dbReference type="ChEBI" id="CHEBI:190135"/>
    </cofactor>
    <text evidence="11">Binds 1 [2Fe-2S] cluster per subunit.</text>
</comment>
<comment type="caution">
    <text evidence="15">The sequence shown here is derived from an EMBL/GenBank/DDBJ whole genome shotgun (WGS) entry which is preliminary data.</text>
</comment>
<evidence type="ECO:0000256" key="2">
    <source>
        <dbReference type="ARBA" id="ARBA00022448"/>
    </source>
</evidence>
<organism evidence="15 16">
    <name type="scientific">Candidatus Saganbacteria bacterium CG08_land_8_20_14_0_20_45_16</name>
    <dbReference type="NCBI Taxonomy" id="2014293"/>
    <lineage>
        <taxon>Bacteria</taxon>
        <taxon>Bacillati</taxon>
        <taxon>Saganbacteria</taxon>
    </lineage>
</organism>
<dbReference type="UniPathway" id="UPA00070">
    <property type="reaction ID" value="UER00945"/>
</dbReference>
<dbReference type="GO" id="GO:0009055">
    <property type="term" value="F:electron transfer activity"/>
    <property type="evidence" value="ECO:0007669"/>
    <property type="project" value="UniProtKB-UniRule"/>
</dbReference>
<keyword evidence="8 11" id="KW-0249">Electron transport</keyword>
<dbReference type="SUPFAM" id="SSF63380">
    <property type="entry name" value="Riboflavin synthase domain-like"/>
    <property type="match status" value="1"/>
</dbReference>
<feature type="binding site" evidence="11 13">
    <location>
        <position position="224"/>
    </location>
    <ligand>
        <name>[2Fe-2S] cluster</name>
        <dbReference type="ChEBI" id="CHEBI:190135"/>
    </ligand>
</feature>
<dbReference type="GO" id="GO:0046872">
    <property type="term" value="F:metal ion binding"/>
    <property type="evidence" value="ECO:0007669"/>
    <property type="project" value="UniProtKB-KW"/>
</dbReference>
<evidence type="ECO:0000256" key="1">
    <source>
        <dbReference type="ARBA" id="ARBA00006422"/>
    </source>
</evidence>
<dbReference type="Pfam" id="PF10418">
    <property type="entry name" value="DHODB_Fe-S_bind"/>
    <property type="match status" value="1"/>
</dbReference>
<keyword evidence="5 11" id="KW-0479">Metal-binding</keyword>
<dbReference type="PIRSF" id="PIRSF006816">
    <property type="entry name" value="Cyc3_hyd_g"/>
    <property type="match status" value="1"/>
</dbReference>
<dbReference type="Gene3D" id="3.40.50.80">
    <property type="entry name" value="Nucleotide-binding domain of ferredoxin-NADP reductase (FNR) module"/>
    <property type="match status" value="1"/>
</dbReference>
<dbReference type="GO" id="GO:0051537">
    <property type="term" value="F:2 iron, 2 sulfur cluster binding"/>
    <property type="evidence" value="ECO:0007669"/>
    <property type="project" value="UniProtKB-KW"/>
</dbReference>
<keyword evidence="6 11" id="KW-0274">FAD</keyword>
<comment type="function">
    <text evidence="11">Responsible for channeling the electrons from the oxidation of dihydroorotate from the FMN redox center in the PyrD type B subunit to the ultimate electron acceptor NAD(+).</text>
</comment>
<dbReference type="Gene3D" id="2.40.30.10">
    <property type="entry name" value="Translation factors"/>
    <property type="match status" value="1"/>
</dbReference>
<keyword evidence="9 11" id="KW-0408">Iron</keyword>
<dbReference type="PANTHER" id="PTHR43513:SF3">
    <property type="entry name" value="DIHYDROOROTATE DEHYDROGENASE B (NAD(+)), ELECTRON TRANSFER SUBUNIT-RELATED"/>
    <property type="match status" value="1"/>
</dbReference>
<dbReference type="InterPro" id="IPR019480">
    <property type="entry name" value="Dihydroorotate_DH_Fe-S-bd"/>
</dbReference>
<comment type="cofactor">
    <cofactor evidence="13">
        <name>[2Fe-2S] cluster</name>
        <dbReference type="ChEBI" id="CHEBI:190135"/>
    </cofactor>
    <text evidence="13">Binds 1 [2Fe-2S] cluster per subunit.</text>
</comment>
<dbReference type="InterPro" id="IPR017927">
    <property type="entry name" value="FAD-bd_FR_type"/>
</dbReference>
<comment type="caution">
    <text evidence="11">Lacks conserved residue(s) required for the propagation of feature annotation.</text>
</comment>
<evidence type="ECO:0000313" key="15">
    <source>
        <dbReference type="EMBL" id="PIS29274.1"/>
    </source>
</evidence>
<dbReference type="InterPro" id="IPR023455">
    <property type="entry name" value="Dihydroorotate_DHASE_ETsu"/>
</dbReference>
<sequence>MMPKQVKCQIIDHQQLGPLYFRLTLASEYISTTAKPGQFVNVRVSDGFDPLLRRPLSIHRVNRTEKTFQLLYEVVGTGTDLLSQKRKGEELDILGPLGNSFDLSQVKDSAILVGGGMGVAPLLFLAEELKGKNLQILIGASSNNCLVCLDDFKQITDKVQISTDDGSCDKKCFVPELLKPLTAHSSQPIPTFACGPKGMLKVISKITTAQVSMEARMACGIGTCLGCVIKTKSGYKKVCKDGPVFDSKEIEWQI</sequence>
<dbReference type="GO" id="GO:0044205">
    <property type="term" value="P:'de novo' UMP biosynthetic process"/>
    <property type="evidence" value="ECO:0007669"/>
    <property type="project" value="UniProtKB-UniRule"/>
</dbReference>
<evidence type="ECO:0000256" key="9">
    <source>
        <dbReference type="ARBA" id="ARBA00023004"/>
    </source>
</evidence>
<comment type="similarity">
    <text evidence="1 11">Belongs to the PyrK family.</text>
</comment>
<dbReference type="SUPFAM" id="SSF52343">
    <property type="entry name" value="Ferredoxin reductase-like, C-terminal NADP-linked domain"/>
    <property type="match status" value="1"/>
</dbReference>
<dbReference type="InterPro" id="IPR050353">
    <property type="entry name" value="PyrK_electron_transfer"/>
</dbReference>
<feature type="binding site" evidence="11 12">
    <location>
        <begin position="54"/>
        <end position="57"/>
    </location>
    <ligand>
        <name>FAD</name>
        <dbReference type="ChEBI" id="CHEBI:57692"/>
    </ligand>
</feature>
<evidence type="ECO:0000256" key="10">
    <source>
        <dbReference type="ARBA" id="ARBA00023014"/>
    </source>
</evidence>
<comment type="pathway">
    <text evidence="11">Pyrimidine metabolism; UMP biosynthesis via de novo pathway; orotate from (S)-dihydroorotate (NAD(+) route): step 1/1.</text>
</comment>
<comment type="subunit">
    <text evidence="11">Heterotetramer of 2 PyrK and 2 PyrD type B subunits.</text>
</comment>
<protein>
    <recommendedName>
        <fullName evidence="11">Dihydroorotate dehydrogenase B (NAD(+)), electron transfer subunit</fullName>
    </recommendedName>
    <alternativeName>
        <fullName evidence="11">Dihydroorotate oxidase B, electron transfer subunit</fullName>
    </alternativeName>
</protein>
<dbReference type="GO" id="GO:0050660">
    <property type="term" value="F:flavin adenine dinucleotide binding"/>
    <property type="evidence" value="ECO:0007669"/>
    <property type="project" value="InterPro"/>
</dbReference>
<gene>
    <name evidence="11" type="primary">pyrK</name>
    <name evidence="15" type="ORF">COT42_05890</name>
</gene>
<evidence type="ECO:0000256" key="5">
    <source>
        <dbReference type="ARBA" id="ARBA00022723"/>
    </source>
</evidence>
<dbReference type="InterPro" id="IPR017938">
    <property type="entry name" value="Riboflavin_synthase-like_b-brl"/>
</dbReference>
<dbReference type="Gene3D" id="2.10.240.10">
    <property type="entry name" value="Dihydroorotate dehydrogenase, electron transfer subunit"/>
    <property type="match status" value="1"/>
</dbReference>
<reference evidence="15 16" key="1">
    <citation type="submission" date="2017-09" db="EMBL/GenBank/DDBJ databases">
        <title>Depth-based differentiation of microbial function through sediment-hosted aquifers and enrichment of novel symbionts in the deep terrestrial subsurface.</title>
        <authorList>
            <person name="Probst A.J."/>
            <person name="Ladd B."/>
            <person name="Jarett J.K."/>
            <person name="Geller-Mcgrath D.E."/>
            <person name="Sieber C.M."/>
            <person name="Emerson J.B."/>
            <person name="Anantharaman K."/>
            <person name="Thomas B.C."/>
            <person name="Malmstrom R."/>
            <person name="Stieglmeier M."/>
            <person name="Klingl A."/>
            <person name="Woyke T."/>
            <person name="Ryan C.M."/>
            <person name="Banfield J.F."/>
        </authorList>
    </citation>
    <scope>NUCLEOTIDE SEQUENCE [LARGE SCALE GENOMIC DNA]</scope>
    <source>
        <strain evidence="15">CG08_land_8_20_14_0_20_45_16</strain>
    </source>
</reference>
<evidence type="ECO:0000256" key="7">
    <source>
        <dbReference type="ARBA" id="ARBA00022975"/>
    </source>
</evidence>
<dbReference type="InterPro" id="IPR037117">
    <property type="entry name" value="Dihydroorotate_DH_ele_sf"/>
</dbReference>
<name>A0A2H0XWG3_UNCSA</name>
<comment type="cofactor">
    <cofactor evidence="11 12">
        <name>FAD</name>
        <dbReference type="ChEBI" id="CHEBI:57692"/>
    </cofactor>
    <text evidence="11 12">Binds 1 FAD per subunit.</text>
</comment>
<dbReference type="Proteomes" id="UP000231343">
    <property type="component" value="Unassembled WGS sequence"/>
</dbReference>
<dbReference type="CDD" id="cd06218">
    <property type="entry name" value="DHOD_e_trans"/>
    <property type="match status" value="1"/>
</dbReference>
<feature type="binding site" evidence="11 13">
    <location>
        <position position="219"/>
    </location>
    <ligand>
        <name>[2Fe-2S] cluster</name>
        <dbReference type="ChEBI" id="CHEBI:190135"/>
    </ligand>
</feature>
<accession>A0A2H0XWG3</accession>
<feature type="binding site" evidence="11 12">
    <location>
        <begin position="78"/>
        <end position="79"/>
    </location>
    <ligand>
        <name>FAD</name>
        <dbReference type="ChEBI" id="CHEBI:57692"/>
    </ligand>
</feature>
<evidence type="ECO:0000313" key="16">
    <source>
        <dbReference type="Proteomes" id="UP000231343"/>
    </source>
</evidence>
<evidence type="ECO:0000256" key="12">
    <source>
        <dbReference type="PIRSR" id="PIRSR006816-1"/>
    </source>
</evidence>
<keyword evidence="4 11" id="KW-0001">2Fe-2S</keyword>
<dbReference type="PRINTS" id="PR00409">
    <property type="entry name" value="PHDIOXRDTASE"/>
</dbReference>
<dbReference type="PANTHER" id="PTHR43513">
    <property type="entry name" value="DIHYDROOROTATE DEHYDROGENASE B (NAD(+)), ELECTRON TRANSFER SUBUNIT"/>
    <property type="match status" value="1"/>
</dbReference>
<dbReference type="InterPro" id="IPR012165">
    <property type="entry name" value="Cyt_c3_hydrogenase_gsu"/>
</dbReference>
<evidence type="ECO:0000256" key="6">
    <source>
        <dbReference type="ARBA" id="ARBA00022827"/>
    </source>
</evidence>
<keyword evidence="2 11" id="KW-0813">Transport</keyword>
<feature type="binding site" evidence="11 13">
    <location>
        <position position="239"/>
    </location>
    <ligand>
        <name>[2Fe-2S] cluster</name>
        <dbReference type="ChEBI" id="CHEBI:190135"/>
    </ligand>
</feature>
<evidence type="ECO:0000256" key="11">
    <source>
        <dbReference type="HAMAP-Rule" id="MF_01211"/>
    </source>
</evidence>
<dbReference type="PROSITE" id="PS51384">
    <property type="entry name" value="FAD_FR"/>
    <property type="match status" value="1"/>
</dbReference>
<evidence type="ECO:0000256" key="8">
    <source>
        <dbReference type="ARBA" id="ARBA00022982"/>
    </source>
</evidence>
<proteinExistence type="inferred from homology"/>
<dbReference type="HAMAP" id="MF_01211">
    <property type="entry name" value="DHODB_Fe_S_bind"/>
    <property type="match status" value="1"/>
</dbReference>
<feature type="domain" description="FAD-binding FR-type" evidence="14">
    <location>
        <begin position="3"/>
        <end position="103"/>
    </location>
</feature>
<evidence type="ECO:0000256" key="13">
    <source>
        <dbReference type="PIRSR" id="PIRSR006816-2"/>
    </source>
</evidence>
<dbReference type="AlphaFoldDB" id="A0A2H0XWG3"/>
<evidence type="ECO:0000256" key="3">
    <source>
        <dbReference type="ARBA" id="ARBA00022630"/>
    </source>
</evidence>
<keyword evidence="10 11" id="KW-0411">Iron-sulfur</keyword>
<feature type="binding site" evidence="11 13">
    <location>
        <position position="227"/>
    </location>
    <ligand>
        <name>[2Fe-2S] cluster</name>
        <dbReference type="ChEBI" id="CHEBI:190135"/>
    </ligand>
</feature>
<evidence type="ECO:0000256" key="4">
    <source>
        <dbReference type="ARBA" id="ARBA00022714"/>
    </source>
</evidence>
<dbReference type="GO" id="GO:0016491">
    <property type="term" value="F:oxidoreductase activity"/>
    <property type="evidence" value="ECO:0007669"/>
    <property type="project" value="InterPro"/>
</dbReference>
<dbReference type="InterPro" id="IPR039261">
    <property type="entry name" value="FNR_nucleotide-bd"/>
</dbReference>